<evidence type="ECO:0000313" key="4">
    <source>
        <dbReference type="Proteomes" id="UP000655589"/>
    </source>
</evidence>
<evidence type="ECO:0000256" key="1">
    <source>
        <dbReference type="SAM" id="MobiDB-lite"/>
    </source>
</evidence>
<comment type="caution">
    <text evidence="3">The sequence shown here is derived from an EMBL/GenBank/DDBJ whole genome shotgun (WGS) entry which is preliminary data.</text>
</comment>
<dbReference type="EMBL" id="BMPT01000001">
    <property type="protein sequence ID" value="GGM11617.1"/>
    <property type="molecule type" value="Genomic_DNA"/>
</dbReference>
<organism evidence="3 4">
    <name type="scientific">Promicromonospora citrea</name>
    <dbReference type="NCBI Taxonomy" id="43677"/>
    <lineage>
        <taxon>Bacteria</taxon>
        <taxon>Bacillati</taxon>
        <taxon>Actinomycetota</taxon>
        <taxon>Actinomycetes</taxon>
        <taxon>Micrococcales</taxon>
        <taxon>Promicromonosporaceae</taxon>
        <taxon>Promicromonospora</taxon>
    </lineage>
</organism>
<dbReference type="Pfam" id="PF18029">
    <property type="entry name" value="Glyoxalase_6"/>
    <property type="match status" value="1"/>
</dbReference>
<gene>
    <name evidence="3" type="ORF">GCM10010102_04180</name>
</gene>
<feature type="domain" description="Glyoxalase-like" evidence="2">
    <location>
        <begin position="7"/>
        <end position="41"/>
    </location>
</feature>
<reference evidence="3" key="2">
    <citation type="submission" date="2020-09" db="EMBL/GenBank/DDBJ databases">
        <authorList>
            <person name="Sun Q."/>
            <person name="Ohkuma M."/>
        </authorList>
    </citation>
    <scope>NUCLEOTIDE SEQUENCE</scope>
    <source>
        <strain evidence="3">JCM 3051</strain>
    </source>
</reference>
<dbReference type="Gene3D" id="3.10.180.10">
    <property type="entry name" value="2,3-Dihydroxybiphenyl 1,2-Dioxygenase, domain 1"/>
    <property type="match status" value="1"/>
</dbReference>
<evidence type="ECO:0000313" key="3">
    <source>
        <dbReference type="EMBL" id="GGM11617.1"/>
    </source>
</evidence>
<name>A0A8H9L2F2_9MICO</name>
<proteinExistence type="predicted"/>
<feature type="compositionally biased region" description="Pro residues" evidence="1">
    <location>
        <begin position="35"/>
        <end position="52"/>
    </location>
</feature>
<protein>
    <recommendedName>
        <fullName evidence="2">Glyoxalase-like domain-containing protein</fullName>
    </recommendedName>
</protein>
<dbReference type="AlphaFoldDB" id="A0A8H9L2F2"/>
<feature type="region of interest" description="Disordered" evidence="1">
    <location>
        <begin position="29"/>
        <end position="52"/>
    </location>
</feature>
<dbReference type="InterPro" id="IPR041581">
    <property type="entry name" value="Glyoxalase_6"/>
</dbReference>
<reference evidence="3" key="1">
    <citation type="journal article" date="2014" name="Int. J. Syst. Evol. Microbiol.">
        <title>Complete genome sequence of Corynebacterium casei LMG S-19264T (=DSM 44701T), isolated from a smear-ripened cheese.</title>
        <authorList>
            <consortium name="US DOE Joint Genome Institute (JGI-PGF)"/>
            <person name="Walter F."/>
            <person name="Albersmeier A."/>
            <person name="Kalinowski J."/>
            <person name="Ruckert C."/>
        </authorList>
    </citation>
    <scope>NUCLEOTIDE SEQUENCE</scope>
    <source>
        <strain evidence="3">JCM 3051</strain>
    </source>
</reference>
<sequence>MTPRLRSVVLDTTDARALAEFYRRLLGLGYREGDAPPPDGEPSTPPCPTPPR</sequence>
<keyword evidence="4" id="KW-1185">Reference proteome</keyword>
<evidence type="ECO:0000259" key="2">
    <source>
        <dbReference type="Pfam" id="PF18029"/>
    </source>
</evidence>
<dbReference type="Proteomes" id="UP000655589">
    <property type="component" value="Unassembled WGS sequence"/>
</dbReference>
<accession>A0A8H9L2F2</accession>
<dbReference type="InterPro" id="IPR029068">
    <property type="entry name" value="Glyas_Bleomycin-R_OHBP_Dase"/>
</dbReference>